<evidence type="ECO:0000256" key="1">
    <source>
        <dbReference type="SAM" id="MobiDB-lite"/>
    </source>
</evidence>
<comment type="caution">
    <text evidence="2">The sequence shown here is derived from an EMBL/GenBank/DDBJ whole genome shotgun (WGS) entry which is preliminary data.</text>
</comment>
<evidence type="ECO:0000313" key="2">
    <source>
        <dbReference type="EMBL" id="CAG9578867.1"/>
    </source>
</evidence>
<feature type="compositionally biased region" description="Pro residues" evidence="1">
    <location>
        <begin position="12"/>
        <end position="39"/>
    </location>
</feature>
<reference evidence="2" key="1">
    <citation type="submission" date="2021-09" db="EMBL/GenBank/DDBJ databases">
        <authorList>
            <person name="Martin H S."/>
        </authorList>
    </citation>
    <scope>NUCLEOTIDE SEQUENCE</scope>
</reference>
<organism evidence="2 3">
    <name type="scientific">Danaus chrysippus</name>
    <name type="common">African queen</name>
    <dbReference type="NCBI Taxonomy" id="151541"/>
    <lineage>
        <taxon>Eukaryota</taxon>
        <taxon>Metazoa</taxon>
        <taxon>Ecdysozoa</taxon>
        <taxon>Arthropoda</taxon>
        <taxon>Hexapoda</taxon>
        <taxon>Insecta</taxon>
        <taxon>Pterygota</taxon>
        <taxon>Neoptera</taxon>
        <taxon>Endopterygota</taxon>
        <taxon>Lepidoptera</taxon>
        <taxon>Glossata</taxon>
        <taxon>Ditrysia</taxon>
        <taxon>Papilionoidea</taxon>
        <taxon>Nymphalidae</taxon>
        <taxon>Danainae</taxon>
        <taxon>Danaini</taxon>
        <taxon>Danaina</taxon>
        <taxon>Danaus</taxon>
        <taxon>Anosia</taxon>
    </lineage>
</organism>
<proteinExistence type="predicted"/>
<name>A0A8J2R2T7_9NEOP</name>
<evidence type="ECO:0000313" key="3">
    <source>
        <dbReference type="Proteomes" id="UP000789524"/>
    </source>
</evidence>
<accession>A0A8J2R2T7</accession>
<feature type="region of interest" description="Disordered" evidence="1">
    <location>
        <begin position="1"/>
        <end position="148"/>
    </location>
</feature>
<dbReference type="AlphaFoldDB" id="A0A8J2R2T7"/>
<dbReference type="EMBL" id="CAKASE010000078">
    <property type="protein sequence ID" value="CAG9578867.1"/>
    <property type="molecule type" value="Genomic_DNA"/>
</dbReference>
<feature type="compositionally biased region" description="Pro residues" evidence="1">
    <location>
        <begin position="113"/>
        <end position="122"/>
    </location>
</feature>
<sequence length="148" mass="15878">MPAAICVRHYPPLSPPARPPSPRSPPPPSPRSPRSPRSPPVEVAARARTPGVRSRCSSAAPATPPYCGESSQTRRSIDRIDFTKFVYKNRSPSTPPSSPCCDRAEELSNATPPSRPPSPPSPLSLSEDCTKQPLISPMPDTESETSNL</sequence>
<protein>
    <submittedName>
        <fullName evidence="2">(African queen) hypothetical protein</fullName>
    </submittedName>
</protein>
<gene>
    <name evidence="2" type="ORF">DCHRY22_LOCUS12892</name>
</gene>
<dbReference type="Proteomes" id="UP000789524">
    <property type="component" value="Unassembled WGS sequence"/>
</dbReference>
<keyword evidence="3" id="KW-1185">Reference proteome</keyword>